<evidence type="ECO:0000313" key="4">
    <source>
        <dbReference type="Proteomes" id="UP000253606"/>
    </source>
</evidence>
<dbReference type="Pfam" id="PF03807">
    <property type="entry name" value="F420_oxidored"/>
    <property type="match status" value="1"/>
</dbReference>
<dbReference type="InterPro" id="IPR051267">
    <property type="entry name" value="STEAP_metalloreductase"/>
</dbReference>
<dbReference type="Gene3D" id="3.40.50.720">
    <property type="entry name" value="NAD(P)-binding Rossmann-like Domain"/>
    <property type="match status" value="1"/>
</dbReference>
<proteinExistence type="predicted"/>
<evidence type="ECO:0000259" key="2">
    <source>
        <dbReference type="Pfam" id="PF03807"/>
    </source>
</evidence>
<evidence type="ECO:0000256" key="1">
    <source>
        <dbReference type="ARBA" id="ARBA00023002"/>
    </source>
</evidence>
<dbReference type="GO" id="GO:0016491">
    <property type="term" value="F:oxidoreductase activity"/>
    <property type="evidence" value="ECO:0007669"/>
    <property type="project" value="UniProtKB-KW"/>
</dbReference>
<keyword evidence="1" id="KW-0560">Oxidoreductase</keyword>
<dbReference type="OrthoDB" id="9786864at2"/>
<reference evidence="3 4" key="1">
    <citation type="journal article" date="2018" name="Front. Microbiol.">
        <title>Hydrolytic Capabilities as a Key to Environmental Success: Chitinolytic and Cellulolytic Acidobacteria From Acidic Sub-arctic Soils and Boreal Peatlands.</title>
        <authorList>
            <person name="Belova S.E."/>
            <person name="Ravin N.V."/>
            <person name="Pankratov T.A."/>
            <person name="Rakitin A.L."/>
            <person name="Ivanova A.A."/>
            <person name="Beletsky A.V."/>
            <person name="Mardanov A.V."/>
            <person name="Sinninghe Damste J.S."/>
            <person name="Dedysh S.N."/>
        </authorList>
    </citation>
    <scope>NUCLEOTIDE SEQUENCE [LARGE SCALE GENOMIC DNA]</scope>
    <source>
        <strain evidence="3 4">SBC82</strain>
    </source>
</reference>
<dbReference type="AlphaFoldDB" id="A0A2Z5G4R7"/>
<keyword evidence="4" id="KW-1185">Reference proteome</keyword>
<dbReference type="PANTHER" id="PTHR14239">
    <property type="entry name" value="DUDULIN-RELATED"/>
    <property type="match status" value="1"/>
</dbReference>
<dbReference type="InterPro" id="IPR028939">
    <property type="entry name" value="P5C_Rdtase_cat_N"/>
</dbReference>
<dbReference type="RefSeq" id="WP_114208939.1">
    <property type="nucleotide sequence ID" value="NZ_CP030840.1"/>
</dbReference>
<protein>
    <submittedName>
        <fullName evidence="3">Putative dinucleotide-binding enzyme</fullName>
    </submittedName>
</protein>
<dbReference type="SUPFAM" id="SSF51735">
    <property type="entry name" value="NAD(P)-binding Rossmann-fold domains"/>
    <property type="match status" value="1"/>
</dbReference>
<dbReference type="InterPro" id="IPR036291">
    <property type="entry name" value="NAD(P)-bd_dom_sf"/>
</dbReference>
<name>A0A2Z5G4R7_9BACT</name>
<sequence>MKIGVIGAGHIGSVLAKQFRSAGHTVVIANSRGPETLSDLARATGATAVYIQEAADGVDCMVVTIPMKNVPSLPRNLLARLPAGSPVIDTGNYYPLRDGSITEIDDGMVESEWTSRILRHPVIKAFNNITAYSLANNKRLKGSYDRIALPVSGDDVRSKQVVLNLVDQIGFDPYDAGTLAESWRYQPGTPAYCPDPTLKQLPKLLQKANRAKAPKNRDQAAKMMAKVPNIPPAELVRLARLSAGLDTLKPRTWLAVLRLGFAMLGAPGR</sequence>
<organism evidence="3 4">
    <name type="scientific">Acidisarcina polymorpha</name>
    <dbReference type="NCBI Taxonomy" id="2211140"/>
    <lineage>
        <taxon>Bacteria</taxon>
        <taxon>Pseudomonadati</taxon>
        <taxon>Acidobacteriota</taxon>
        <taxon>Terriglobia</taxon>
        <taxon>Terriglobales</taxon>
        <taxon>Acidobacteriaceae</taxon>
        <taxon>Acidisarcina</taxon>
    </lineage>
</organism>
<accession>A0A2Z5G4R7</accession>
<evidence type="ECO:0000313" key="3">
    <source>
        <dbReference type="EMBL" id="AXC14088.1"/>
    </source>
</evidence>
<feature type="domain" description="Pyrroline-5-carboxylate reductase catalytic N-terminal" evidence="2">
    <location>
        <begin position="2"/>
        <end position="93"/>
    </location>
</feature>
<dbReference type="KEGG" id="abas:ACPOL_4826"/>
<dbReference type="EMBL" id="CP030840">
    <property type="protein sequence ID" value="AXC14088.1"/>
    <property type="molecule type" value="Genomic_DNA"/>
</dbReference>
<gene>
    <name evidence="3" type="ORF">ACPOL_4826</name>
</gene>
<dbReference type="Proteomes" id="UP000253606">
    <property type="component" value="Chromosome"/>
</dbReference>